<evidence type="ECO:0000313" key="2">
    <source>
        <dbReference type="EMBL" id="KAA6380692.1"/>
    </source>
</evidence>
<feature type="region of interest" description="Disordered" evidence="1">
    <location>
        <begin position="268"/>
        <end position="311"/>
    </location>
</feature>
<dbReference type="AlphaFoldDB" id="A0A5J4VDZ9"/>
<gene>
    <name evidence="2" type="ORF">EZS28_023781</name>
</gene>
<feature type="compositionally biased region" description="Basic and acidic residues" evidence="1">
    <location>
        <begin position="302"/>
        <end position="311"/>
    </location>
</feature>
<feature type="compositionally biased region" description="Low complexity" evidence="1">
    <location>
        <begin position="277"/>
        <end position="289"/>
    </location>
</feature>
<organism evidence="2 3">
    <name type="scientific">Streblomastix strix</name>
    <dbReference type="NCBI Taxonomy" id="222440"/>
    <lineage>
        <taxon>Eukaryota</taxon>
        <taxon>Metamonada</taxon>
        <taxon>Preaxostyla</taxon>
        <taxon>Oxymonadida</taxon>
        <taxon>Streblomastigidae</taxon>
        <taxon>Streblomastix</taxon>
    </lineage>
</organism>
<name>A0A5J4VDZ9_9EUKA</name>
<proteinExistence type="predicted"/>
<dbReference type="EMBL" id="SNRW01007760">
    <property type="protein sequence ID" value="KAA6380692.1"/>
    <property type="molecule type" value="Genomic_DNA"/>
</dbReference>
<dbReference type="Proteomes" id="UP000324800">
    <property type="component" value="Unassembled WGS sequence"/>
</dbReference>
<reference evidence="2 3" key="1">
    <citation type="submission" date="2019-03" db="EMBL/GenBank/DDBJ databases">
        <title>Single cell metagenomics reveals metabolic interactions within the superorganism composed of flagellate Streblomastix strix and complex community of Bacteroidetes bacteria on its surface.</title>
        <authorList>
            <person name="Treitli S.C."/>
            <person name="Kolisko M."/>
            <person name="Husnik F."/>
            <person name="Keeling P."/>
            <person name="Hampl V."/>
        </authorList>
    </citation>
    <scope>NUCLEOTIDE SEQUENCE [LARGE SCALE GENOMIC DNA]</scope>
    <source>
        <strain evidence="2">ST1C</strain>
    </source>
</reference>
<protein>
    <submittedName>
        <fullName evidence="2">Uncharacterized protein</fullName>
    </submittedName>
</protein>
<sequence length="311" mass="35349">MEWKVLYEQENEGRPNKIEEEDKIERSSVVQERIFKTQLNDKCVRNRLESDAGGNSKSTGANLCVGDMEWNSKYQIFQLKRIECCSDESKTFHQDYSGRKVSMHQNKQRSDRILSLEVDNKKKDVSIIEESEKINNTIRNQNLNGTYSGNSELNNRQLEQGGNKRGLLIGSTNTVESVPKASDIPNDRWLHESNQQVTKKILQLVTGQQRRRTGCVQSELEQRMLLVAPSNQNDIENSQKNCGGQNNSISNTIQLEMTNLERVIEAVNSERDEIGQSGDNSESGSSNDSESIETVSKRAARRKDDRHEPGE</sequence>
<comment type="caution">
    <text evidence="2">The sequence shown here is derived from an EMBL/GenBank/DDBJ whole genome shotgun (WGS) entry which is preliminary data.</text>
</comment>
<evidence type="ECO:0000256" key="1">
    <source>
        <dbReference type="SAM" id="MobiDB-lite"/>
    </source>
</evidence>
<evidence type="ECO:0000313" key="3">
    <source>
        <dbReference type="Proteomes" id="UP000324800"/>
    </source>
</evidence>
<accession>A0A5J4VDZ9</accession>